<sequence>DDGVVVTRVDDVQNETRDLMMTEDGGNEEFVDCPDDLVSYDGRTDFDESSEAEIPPEGQQTFGDVTQDIQHILLTNEREILPNHYQVLITLFQLK</sequence>
<organism evidence="1">
    <name type="scientific">Tanacetum cinerariifolium</name>
    <name type="common">Dalmatian daisy</name>
    <name type="synonym">Chrysanthemum cinerariifolium</name>
    <dbReference type="NCBI Taxonomy" id="118510"/>
    <lineage>
        <taxon>Eukaryota</taxon>
        <taxon>Viridiplantae</taxon>
        <taxon>Streptophyta</taxon>
        <taxon>Embryophyta</taxon>
        <taxon>Tracheophyta</taxon>
        <taxon>Spermatophyta</taxon>
        <taxon>Magnoliopsida</taxon>
        <taxon>eudicotyledons</taxon>
        <taxon>Gunneridae</taxon>
        <taxon>Pentapetalae</taxon>
        <taxon>asterids</taxon>
        <taxon>campanulids</taxon>
        <taxon>Asterales</taxon>
        <taxon>Asteraceae</taxon>
        <taxon>Asteroideae</taxon>
        <taxon>Anthemideae</taxon>
        <taxon>Anthemidinae</taxon>
        <taxon>Tanacetum</taxon>
    </lineage>
</organism>
<name>A0A699QD08_TANCI</name>
<dbReference type="AlphaFoldDB" id="A0A699QD08"/>
<gene>
    <name evidence="1" type="ORF">Tci_836483</name>
</gene>
<proteinExistence type="predicted"/>
<dbReference type="EMBL" id="BKCJ011002597">
    <property type="protein sequence ID" value="GFC64513.1"/>
    <property type="molecule type" value="Genomic_DNA"/>
</dbReference>
<accession>A0A699QD08</accession>
<protein>
    <submittedName>
        <fullName evidence="1">Uncharacterized protein</fullName>
    </submittedName>
</protein>
<reference evidence="1" key="1">
    <citation type="journal article" date="2019" name="Sci. Rep.">
        <title>Draft genome of Tanacetum cinerariifolium, the natural source of mosquito coil.</title>
        <authorList>
            <person name="Yamashiro T."/>
            <person name="Shiraishi A."/>
            <person name="Satake H."/>
            <person name="Nakayama K."/>
        </authorList>
    </citation>
    <scope>NUCLEOTIDE SEQUENCE</scope>
</reference>
<feature type="non-terminal residue" evidence="1">
    <location>
        <position position="1"/>
    </location>
</feature>
<comment type="caution">
    <text evidence="1">The sequence shown here is derived from an EMBL/GenBank/DDBJ whole genome shotgun (WGS) entry which is preliminary data.</text>
</comment>
<evidence type="ECO:0000313" key="1">
    <source>
        <dbReference type="EMBL" id="GFC64513.1"/>
    </source>
</evidence>